<dbReference type="AlphaFoldDB" id="A0A4R5TQV5"/>
<evidence type="ECO:0000313" key="2">
    <source>
        <dbReference type="EMBL" id="TDK21103.1"/>
    </source>
</evidence>
<dbReference type="OrthoDB" id="9766983at2"/>
<reference evidence="2 3" key="1">
    <citation type="submission" date="2019-03" db="EMBL/GenBank/DDBJ databases">
        <title>Luteimonas zhaokaii sp.nov., isolated from the rectal contents of Plateau pika in Yushu, Qinghai Province, China.</title>
        <authorList>
            <person name="Zhang G."/>
        </authorList>
    </citation>
    <scope>NUCLEOTIDE SEQUENCE [LARGE SCALE GENOMIC DNA]</scope>
    <source>
        <strain evidence="2 3">B9</strain>
    </source>
</reference>
<gene>
    <name evidence="2" type="ORF">E2F46_15400</name>
</gene>
<protein>
    <submittedName>
        <fullName evidence="2">D-aminoacylase</fullName>
    </submittedName>
</protein>
<name>A0A4R5TQV5_9GAMM</name>
<dbReference type="Gene3D" id="3.20.20.140">
    <property type="entry name" value="Metal-dependent hydrolases"/>
    <property type="match status" value="2"/>
</dbReference>
<dbReference type="GO" id="GO:0016810">
    <property type="term" value="F:hydrolase activity, acting on carbon-nitrogen (but not peptide) bonds"/>
    <property type="evidence" value="ECO:0007669"/>
    <property type="project" value="InterPro"/>
</dbReference>
<dbReference type="InterPro" id="IPR013108">
    <property type="entry name" value="Amidohydro_3"/>
</dbReference>
<dbReference type="Proteomes" id="UP000294796">
    <property type="component" value="Unassembled WGS sequence"/>
</dbReference>
<dbReference type="EMBL" id="SMTF01000017">
    <property type="protein sequence ID" value="TDK21103.1"/>
    <property type="molecule type" value="Genomic_DNA"/>
</dbReference>
<dbReference type="Pfam" id="PF07969">
    <property type="entry name" value="Amidohydro_3"/>
    <property type="match status" value="1"/>
</dbReference>
<comment type="caution">
    <text evidence="2">The sequence shown here is derived from an EMBL/GenBank/DDBJ whole genome shotgun (WGS) entry which is preliminary data.</text>
</comment>
<dbReference type="SUPFAM" id="SSF51338">
    <property type="entry name" value="Composite domain of metallo-dependent hydrolases"/>
    <property type="match status" value="1"/>
</dbReference>
<proteinExistence type="predicted"/>
<evidence type="ECO:0000259" key="1">
    <source>
        <dbReference type="Pfam" id="PF07969"/>
    </source>
</evidence>
<feature type="domain" description="Amidohydrolase 3" evidence="1">
    <location>
        <begin position="143"/>
        <end position="497"/>
    </location>
</feature>
<organism evidence="2 3">
    <name type="scientific">Luteimonas aestuarii</name>
    <dbReference type="NCBI Taxonomy" id="453837"/>
    <lineage>
        <taxon>Bacteria</taxon>
        <taxon>Pseudomonadati</taxon>
        <taxon>Pseudomonadota</taxon>
        <taxon>Gammaproteobacteria</taxon>
        <taxon>Lysobacterales</taxon>
        <taxon>Lysobacteraceae</taxon>
        <taxon>Luteimonas</taxon>
    </lineage>
</organism>
<dbReference type="PANTHER" id="PTHR11647:SF1">
    <property type="entry name" value="COLLAPSIN RESPONSE MEDIATOR PROTEIN"/>
    <property type="match status" value="1"/>
</dbReference>
<dbReference type="InterPro" id="IPR050378">
    <property type="entry name" value="Metallo-dep_Hydrolases_sf"/>
</dbReference>
<keyword evidence="3" id="KW-1185">Reference proteome</keyword>
<sequence>MVAACAGGPPAPRTPVDLLLSGGLVFDGSDAPGRVADVVVDGGRIVAVGPDAGRRHAPRRTIDATGLVVAPGFIDPHTHPDSYIRSDDPAARRNLPWLFQGVTTIFIGVDGGGTPDVADDHAWFERHGTGTHIASYVGVSPVRARVLGQDARAPDAAELDAMRALVAKGMCEGAFGLSSGLFYTPQGFADTPEVIALAREAATRGGRYDTHHRDESSYDIGLLASIDEAIAIGREAGLPVHIAHIKALGLDVHGQAAAVIDRVERARAGGLQVTADQYPWLASGTRFGATLLPPWAVDGGRAALFARLDDPADAARIRADMADNLRRRGGPGALLLTSQGFPWSGRTLQDMATEWNLDPVEAALRILTEGGIEGPGGSQRVASFNMDKADVDLFMQQPWVVTASDGSNGHPRQYATFPEKYARFVRSEGVITLQDFIHRSTGLTATIMGLRDRGFLRAGQFADVVVFDPQTFAPKADYANPRVLSTGVAYLLVDGVPAIDGGEATDVRAGRVLRHVPPAGSCP</sequence>
<dbReference type="InterPro" id="IPR032466">
    <property type="entry name" value="Metal_Hydrolase"/>
</dbReference>
<dbReference type="InterPro" id="IPR011059">
    <property type="entry name" value="Metal-dep_hydrolase_composite"/>
</dbReference>
<evidence type="ECO:0000313" key="3">
    <source>
        <dbReference type="Proteomes" id="UP000294796"/>
    </source>
</evidence>
<dbReference type="PANTHER" id="PTHR11647">
    <property type="entry name" value="HYDRANTOINASE/DIHYDROPYRIMIDINASE FAMILY MEMBER"/>
    <property type="match status" value="1"/>
</dbReference>
<accession>A0A4R5TQV5</accession>
<dbReference type="SUPFAM" id="SSF51556">
    <property type="entry name" value="Metallo-dependent hydrolases"/>
    <property type="match status" value="1"/>
</dbReference>